<dbReference type="AlphaFoldDB" id="A0A310SRA5"/>
<gene>
    <name evidence="9" type="ORF">WN48_07590</name>
</gene>
<comment type="function">
    <text evidence="7">Component of the MICOS complex, a large protein complex of the mitochondrial inner membrane that plays crucial roles in the maintenance of crista junctions, inner membrane architecture, and formation of contact sites to the outer membrane.</text>
</comment>
<comment type="subcellular location">
    <subcellularLocation>
        <location evidence="7">Mitochondrion inner membrane</location>
        <topology evidence="7">Single-pass membrane protein</topology>
    </subcellularLocation>
</comment>
<keyword evidence="5 7" id="KW-0496">Mitochondrion</keyword>
<sequence>MSKIPGHRYSTKSSKSDRSRGSTTTLITLATVAIGASGVLYYAKHDPEVRATLEGWIPGTDKAIQIIFQEKSTYFEFIRTCFETLQQTLISALFGEKSQEESGQKKLNCVNSEDYMPPKPAFVPLVDKKEPPINDPYTEIRVSKEKGEEIEIVAEKPSPPAKDVPKELMPKNLVELETSCGETASKAIAAYQKAACAIQDYNQDVIKVVESANVTVGSTVWNRLKDATEKRKEAIKEAEEHANVALNSLRKMYDLMDDPKFEAPSHMKTAARRNIKKILDDVDVAKKKYELEVESGNMAERYWKQVKEARENFNEELQILFPDINIQKKKLAIDENAFDLFVLHMYNKVNRLQKELEKLKTINGSKLKAALKSSGDVATEEQLNTLVCMELDSEKLILEDQFNKKETGSFEDDENDAVIVALCALEQTGRPRALNRAPLGLVWLLLTESRWVNGKSMTPVARLRGTLIPRVDQASQSKDLAALAITSNALPLSCLMFANVSDEMERVSVGVRASVCRARQAESESGERTKKARGLEQTELGSLVNKGAEPSAADN</sequence>
<dbReference type="PANTHER" id="PTHR15415">
    <property type="entry name" value="MITOFILIN"/>
    <property type="match status" value="1"/>
</dbReference>
<keyword evidence="4 7" id="KW-1133">Transmembrane helix</keyword>
<evidence type="ECO:0000256" key="5">
    <source>
        <dbReference type="ARBA" id="ARBA00023128"/>
    </source>
</evidence>
<keyword evidence="10" id="KW-1185">Reference proteome</keyword>
<evidence type="ECO:0000313" key="9">
    <source>
        <dbReference type="EMBL" id="OAD62029.1"/>
    </source>
</evidence>
<dbReference type="Proteomes" id="UP000250275">
    <property type="component" value="Unassembled WGS sequence"/>
</dbReference>
<proteinExistence type="inferred from homology"/>
<feature type="transmembrane region" description="Helical" evidence="7">
    <location>
        <begin position="21"/>
        <end position="43"/>
    </location>
</feature>
<evidence type="ECO:0000256" key="1">
    <source>
        <dbReference type="ARBA" id="ARBA00010877"/>
    </source>
</evidence>
<keyword evidence="6 7" id="KW-0472">Membrane</keyword>
<evidence type="ECO:0000256" key="4">
    <source>
        <dbReference type="ARBA" id="ARBA00022989"/>
    </source>
</evidence>
<dbReference type="GO" id="GO:0061617">
    <property type="term" value="C:MICOS complex"/>
    <property type="evidence" value="ECO:0007669"/>
    <property type="project" value="TreeGrafter"/>
</dbReference>
<dbReference type="InterPro" id="IPR019133">
    <property type="entry name" value="MIC60"/>
</dbReference>
<feature type="region of interest" description="Disordered" evidence="8">
    <location>
        <begin position="1"/>
        <end position="20"/>
    </location>
</feature>
<protein>
    <recommendedName>
        <fullName evidence="7">MICOS complex subunit MIC60</fullName>
    </recommendedName>
    <alternativeName>
        <fullName evidence="7">Mitofilin</fullName>
    </alternativeName>
</protein>
<accession>A0A310SRA5</accession>
<dbReference type="Pfam" id="PF09731">
    <property type="entry name" value="Mitofilin"/>
    <property type="match status" value="1"/>
</dbReference>
<feature type="region of interest" description="Disordered" evidence="8">
    <location>
        <begin position="519"/>
        <end position="555"/>
    </location>
</feature>
<keyword evidence="2 7" id="KW-0812">Transmembrane</keyword>
<evidence type="ECO:0000256" key="6">
    <source>
        <dbReference type="ARBA" id="ARBA00023136"/>
    </source>
</evidence>
<dbReference type="EMBL" id="KQ759897">
    <property type="protein sequence ID" value="OAD62029.1"/>
    <property type="molecule type" value="Genomic_DNA"/>
</dbReference>
<reference evidence="9 10" key="1">
    <citation type="submission" date="2015-07" db="EMBL/GenBank/DDBJ databases">
        <title>The genome of Eufriesea mexicana.</title>
        <authorList>
            <person name="Pan H."/>
            <person name="Kapheim K."/>
        </authorList>
    </citation>
    <scope>NUCLEOTIDE SEQUENCE [LARGE SCALE GENOMIC DNA]</scope>
    <source>
        <strain evidence="9">0111107269</strain>
        <tissue evidence="9">Whole body</tissue>
    </source>
</reference>
<keyword evidence="3 7" id="KW-0999">Mitochondrion inner membrane</keyword>
<organism evidence="9 10">
    <name type="scientific">Eufriesea mexicana</name>
    <dbReference type="NCBI Taxonomy" id="516756"/>
    <lineage>
        <taxon>Eukaryota</taxon>
        <taxon>Metazoa</taxon>
        <taxon>Ecdysozoa</taxon>
        <taxon>Arthropoda</taxon>
        <taxon>Hexapoda</taxon>
        <taxon>Insecta</taxon>
        <taxon>Pterygota</taxon>
        <taxon>Neoptera</taxon>
        <taxon>Endopterygota</taxon>
        <taxon>Hymenoptera</taxon>
        <taxon>Apocrita</taxon>
        <taxon>Aculeata</taxon>
        <taxon>Apoidea</taxon>
        <taxon>Anthophila</taxon>
        <taxon>Apidae</taxon>
        <taxon>Eufriesea</taxon>
    </lineage>
</organism>
<feature type="compositionally biased region" description="Basic residues" evidence="8">
    <location>
        <begin position="1"/>
        <end position="10"/>
    </location>
</feature>
<dbReference type="PANTHER" id="PTHR15415:SF7">
    <property type="entry name" value="MICOS COMPLEX SUBUNIT MIC60"/>
    <property type="match status" value="1"/>
</dbReference>
<dbReference type="GO" id="GO:0042407">
    <property type="term" value="P:cristae formation"/>
    <property type="evidence" value="ECO:0007669"/>
    <property type="project" value="TreeGrafter"/>
</dbReference>
<dbReference type="OrthoDB" id="10261039at2759"/>
<name>A0A310SRA5_9HYME</name>
<evidence type="ECO:0000256" key="3">
    <source>
        <dbReference type="ARBA" id="ARBA00022792"/>
    </source>
</evidence>
<evidence type="ECO:0000256" key="2">
    <source>
        <dbReference type="ARBA" id="ARBA00022692"/>
    </source>
</evidence>
<evidence type="ECO:0000313" key="10">
    <source>
        <dbReference type="Proteomes" id="UP000250275"/>
    </source>
</evidence>
<evidence type="ECO:0000256" key="7">
    <source>
        <dbReference type="RuleBase" id="RU363000"/>
    </source>
</evidence>
<comment type="similarity">
    <text evidence="1 7">Belongs to the MICOS complex subunit Mic60 family.</text>
</comment>
<feature type="compositionally biased region" description="Basic and acidic residues" evidence="8">
    <location>
        <begin position="519"/>
        <end position="536"/>
    </location>
</feature>
<comment type="subunit">
    <text evidence="7">Component of the mitochondrial contact site and cristae organizing system (MICOS) complex.</text>
</comment>
<evidence type="ECO:0000256" key="8">
    <source>
        <dbReference type="SAM" id="MobiDB-lite"/>
    </source>
</evidence>